<sequence length="173" mass="18514">MIKHTPRHALHLLGAAVLLSACAATPQAVPVPYDLYLAAGSQVNPDSRGRPAPILVGIYELKSTAAFDSGDFTALQDHAAATLGDDLVSFEQLILLPGEHKLMRRPGNPASRALGIVAGYRVLGKNVWKATVVLPEGKDTSAFMLWWSTPQPLRLQVKLDAGGLTATTTDWTH</sequence>
<dbReference type="AlphaFoldDB" id="A0A1N6LIL2"/>
<keyword evidence="3" id="KW-1185">Reference proteome</keyword>
<dbReference type="OrthoDB" id="5471061at2"/>
<evidence type="ECO:0000313" key="3">
    <source>
        <dbReference type="Proteomes" id="UP000185151"/>
    </source>
</evidence>
<feature type="signal peptide" evidence="1">
    <location>
        <begin position="1"/>
        <end position="23"/>
    </location>
</feature>
<dbReference type="PANTHER" id="PTHR37625">
    <property type="entry name" value="OUTER MEMBRANE LIPOPROTEIN-RELATED"/>
    <property type="match status" value="1"/>
</dbReference>
<dbReference type="RefSeq" id="WP_074302630.1">
    <property type="nucleotide sequence ID" value="NZ_FSRU01000003.1"/>
</dbReference>
<dbReference type="Gene3D" id="2.60.40.4150">
    <property type="entry name" value="Type VI secretion system, lipoprotein SciN"/>
    <property type="match status" value="1"/>
</dbReference>
<dbReference type="InterPro" id="IPR038706">
    <property type="entry name" value="Type_VI_SciN-like_sf"/>
</dbReference>
<gene>
    <name evidence="2" type="ORF">SAMN05444165_7624</name>
</gene>
<dbReference type="NCBIfam" id="TIGR03352">
    <property type="entry name" value="VI_chp_3"/>
    <property type="match status" value="1"/>
</dbReference>
<evidence type="ECO:0000256" key="1">
    <source>
        <dbReference type="SAM" id="SignalP"/>
    </source>
</evidence>
<keyword evidence="1" id="KW-0732">Signal</keyword>
<dbReference type="Proteomes" id="UP000185151">
    <property type="component" value="Unassembled WGS sequence"/>
</dbReference>
<dbReference type="PANTHER" id="PTHR37625:SF4">
    <property type="entry name" value="OUTER MEMBRANE LIPOPROTEIN"/>
    <property type="match status" value="1"/>
</dbReference>
<protein>
    <submittedName>
        <fullName evidence="2">Type VI secretion system protein VasD</fullName>
    </submittedName>
</protein>
<proteinExistence type="predicted"/>
<dbReference type="Pfam" id="PF12790">
    <property type="entry name" value="T6SS-SciN"/>
    <property type="match status" value="1"/>
</dbReference>
<dbReference type="InterPro" id="IPR017734">
    <property type="entry name" value="T6SS_SciN"/>
</dbReference>
<organism evidence="2 3">
    <name type="scientific">Paraburkholderia phenazinium</name>
    <dbReference type="NCBI Taxonomy" id="60549"/>
    <lineage>
        <taxon>Bacteria</taxon>
        <taxon>Pseudomonadati</taxon>
        <taxon>Pseudomonadota</taxon>
        <taxon>Betaproteobacteria</taxon>
        <taxon>Burkholderiales</taxon>
        <taxon>Burkholderiaceae</taxon>
        <taxon>Paraburkholderia</taxon>
    </lineage>
</organism>
<reference evidence="2 3" key="1">
    <citation type="submission" date="2016-11" db="EMBL/GenBank/DDBJ databases">
        <authorList>
            <person name="Jaros S."/>
            <person name="Januszkiewicz K."/>
            <person name="Wedrychowicz H."/>
        </authorList>
    </citation>
    <scope>NUCLEOTIDE SEQUENCE [LARGE SCALE GENOMIC DNA]</scope>
    <source>
        <strain evidence="2 3">GAS95</strain>
    </source>
</reference>
<name>A0A1N6LIL2_9BURK</name>
<evidence type="ECO:0000313" key="2">
    <source>
        <dbReference type="EMBL" id="SIO68662.1"/>
    </source>
</evidence>
<feature type="chain" id="PRO_5012884713" evidence="1">
    <location>
        <begin position="24"/>
        <end position="173"/>
    </location>
</feature>
<dbReference type="EMBL" id="FSRU01000003">
    <property type="protein sequence ID" value="SIO68662.1"/>
    <property type="molecule type" value="Genomic_DNA"/>
</dbReference>
<dbReference type="PROSITE" id="PS51257">
    <property type="entry name" value="PROKAR_LIPOPROTEIN"/>
    <property type="match status" value="1"/>
</dbReference>
<accession>A0A1N6LIL2</accession>